<dbReference type="SMART" id="SM00876">
    <property type="entry name" value="BATS"/>
    <property type="match status" value="1"/>
</dbReference>
<feature type="region of interest" description="Disordered" evidence="3">
    <location>
        <begin position="58"/>
        <end position="101"/>
    </location>
</feature>
<dbReference type="InterPro" id="IPR058240">
    <property type="entry name" value="rSAM_sf"/>
</dbReference>
<feature type="domain" description="Biotin and thiamin synthesis-associated" evidence="4">
    <location>
        <begin position="1"/>
        <end position="120"/>
    </location>
</feature>
<dbReference type="Proteomes" id="UP000381693">
    <property type="component" value="Unassembled WGS sequence"/>
</dbReference>
<evidence type="ECO:0000256" key="2">
    <source>
        <dbReference type="ARBA" id="ARBA00022485"/>
    </source>
</evidence>
<keyword evidence="2" id="KW-0411">Iron-sulfur</keyword>
<keyword evidence="6" id="KW-1185">Reference proteome</keyword>
<dbReference type="GO" id="GO:0036355">
    <property type="term" value="F:2-iminoacetate synthase activity"/>
    <property type="evidence" value="ECO:0007669"/>
    <property type="project" value="UniProtKB-EC"/>
</dbReference>
<dbReference type="EMBL" id="CABFUZ020000148">
    <property type="protein sequence ID" value="VVM07153.1"/>
    <property type="molecule type" value="Genomic_DNA"/>
</dbReference>
<dbReference type="GO" id="GO:0051539">
    <property type="term" value="F:4 iron, 4 sulfur cluster binding"/>
    <property type="evidence" value="ECO:0007669"/>
    <property type="project" value="UniProtKB-KW"/>
</dbReference>
<dbReference type="EC" id="4.1.99.19" evidence="5"/>
<keyword evidence="2" id="KW-0004">4Fe-4S</keyword>
<proteinExistence type="predicted"/>
<name>A0A5E6MFX7_9BACT</name>
<dbReference type="Gene3D" id="3.20.20.70">
    <property type="entry name" value="Aldolase class I"/>
    <property type="match status" value="1"/>
</dbReference>
<organism evidence="5 6">
    <name type="scientific">Methylacidimicrobium cyclopophantes</name>
    <dbReference type="NCBI Taxonomy" id="1041766"/>
    <lineage>
        <taxon>Bacteria</taxon>
        <taxon>Pseudomonadati</taxon>
        <taxon>Verrucomicrobiota</taxon>
        <taxon>Methylacidimicrobium</taxon>
    </lineage>
</organism>
<dbReference type="SUPFAM" id="SSF102114">
    <property type="entry name" value="Radical SAM enzymes"/>
    <property type="match status" value="1"/>
</dbReference>
<dbReference type="InterPro" id="IPR013785">
    <property type="entry name" value="Aldolase_TIM"/>
</dbReference>
<sequence length="135" mass="14775">PAAGGFRPEHPVSDREFAQLHCAIRIVFPQVGLVLSTREPPLLRDRLIPLGVTMLSAGSRTDPGGYTGAGRERLHRTTGGRAERVTPAESSVEATGQFALSDERPPRVIAERIRELGYEPVWKDWEECLTNAASS</sequence>
<keyword evidence="2" id="KW-0408">Iron</keyword>
<protein>
    <submittedName>
        <fullName evidence="5">Partial 2-iminoacetate synthase</fullName>
        <ecNumber evidence="5">4.1.99.19</ecNumber>
    </submittedName>
</protein>
<evidence type="ECO:0000256" key="3">
    <source>
        <dbReference type="SAM" id="MobiDB-lite"/>
    </source>
</evidence>
<dbReference type="PANTHER" id="PTHR43583">
    <property type="entry name" value="2-IMINOACETATE SYNTHASE"/>
    <property type="match status" value="1"/>
</dbReference>
<dbReference type="InterPro" id="IPR034428">
    <property type="entry name" value="ThiH/NoCL/HydG-like"/>
</dbReference>
<evidence type="ECO:0000259" key="4">
    <source>
        <dbReference type="SMART" id="SM00876"/>
    </source>
</evidence>
<gene>
    <name evidence="5" type="primary">thiH</name>
    <name evidence="5" type="ORF">MAMC_01453</name>
</gene>
<comment type="cofactor">
    <cofactor evidence="1">
        <name>[4Fe-4S] cluster</name>
        <dbReference type="ChEBI" id="CHEBI:49883"/>
    </cofactor>
</comment>
<evidence type="ECO:0000256" key="1">
    <source>
        <dbReference type="ARBA" id="ARBA00001966"/>
    </source>
</evidence>
<keyword evidence="5" id="KW-0456">Lyase</keyword>
<reference evidence="5" key="1">
    <citation type="submission" date="2019-09" db="EMBL/GenBank/DDBJ databases">
        <authorList>
            <person name="Cremers G."/>
        </authorList>
    </citation>
    <scope>NUCLEOTIDE SEQUENCE [LARGE SCALE GENOMIC DNA]</scope>
    <source>
        <strain evidence="5">3B</strain>
    </source>
</reference>
<accession>A0A5E6MFX7</accession>
<evidence type="ECO:0000313" key="5">
    <source>
        <dbReference type="EMBL" id="VVM07153.1"/>
    </source>
</evidence>
<evidence type="ECO:0000313" key="6">
    <source>
        <dbReference type="Proteomes" id="UP000381693"/>
    </source>
</evidence>
<dbReference type="AlphaFoldDB" id="A0A5E6MFX7"/>
<feature type="non-terminal residue" evidence="5">
    <location>
        <position position="1"/>
    </location>
</feature>
<dbReference type="InterPro" id="IPR010722">
    <property type="entry name" value="BATS_dom"/>
</dbReference>
<dbReference type="Pfam" id="PF06968">
    <property type="entry name" value="BATS"/>
    <property type="match status" value="1"/>
</dbReference>
<dbReference type="PANTHER" id="PTHR43583:SF1">
    <property type="entry name" value="2-IMINOACETATE SYNTHASE"/>
    <property type="match status" value="1"/>
</dbReference>
<comment type="caution">
    <text evidence="5">The sequence shown here is derived from an EMBL/GenBank/DDBJ whole genome shotgun (WGS) entry which is preliminary data.</text>
</comment>
<keyword evidence="2" id="KW-0479">Metal-binding</keyword>